<gene>
    <name evidence="9" type="ORF">HICCMSTLAB_LOCUS863</name>
</gene>
<evidence type="ECO:0000256" key="5">
    <source>
        <dbReference type="ARBA" id="ARBA00023136"/>
    </source>
</evidence>
<evidence type="ECO:0000256" key="8">
    <source>
        <dbReference type="SAM" id="Phobius"/>
    </source>
</evidence>
<evidence type="ECO:0000256" key="7">
    <source>
        <dbReference type="ARBA" id="ARBA00023180"/>
    </source>
</evidence>
<evidence type="ECO:0000256" key="3">
    <source>
        <dbReference type="ARBA" id="ARBA00022692"/>
    </source>
</evidence>
<proteinExistence type="predicted"/>
<dbReference type="PANTHER" id="PTHR42643">
    <property type="entry name" value="IONOTROPIC RECEPTOR 20A-RELATED"/>
    <property type="match status" value="1"/>
</dbReference>
<keyword evidence="6" id="KW-0675">Receptor</keyword>
<dbReference type="SUPFAM" id="SSF53850">
    <property type="entry name" value="Periplasmic binding protein-like II"/>
    <property type="match status" value="1"/>
</dbReference>
<evidence type="ECO:0000313" key="9">
    <source>
        <dbReference type="EMBL" id="CAG5074091.1"/>
    </source>
</evidence>
<evidence type="ECO:0000256" key="4">
    <source>
        <dbReference type="ARBA" id="ARBA00022989"/>
    </source>
</evidence>
<organism evidence="9 10">
    <name type="scientific">Cotesia congregata</name>
    <name type="common">Parasitoid wasp</name>
    <name type="synonym">Apanteles congregatus</name>
    <dbReference type="NCBI Taxonomy" id="51543"/>
    <lineage>
        <taxon>Eukaryota</taxon>
        <taxon>Metazoa</taxon>
        <taxon>Ecdysozoa</taxon>
        <taxon>Arthropoda</taxon>
        <taxon>Hexapoda</taxon>
        <taxon>Insecta</taxon>
        <taxon>Pterygota</taxon>
        <taxon>Neoptera</taxon>
        <taxon>Endopterygota</taxon>
        <taxon>Hymenoptera</taxon>
        <taxon>Apocrita</taxon>
        <taxon>Ichneumonoidea</taxon>
        <taxon>Braconidae</taxon>
        <taxon>Microgastrinae</taxon>
        <taxon>Cotesia</taxon>
    </lineage>
</organism>
<dbReference type="OrthoDB" id="7634748at2759"/>
<feature type="transmembrane region" description="Helical" evidence="8">
    <location>
        <begin position="379"/>
        <end position="396"/>
    </location>
</feature>
<name>A0A8J2EB45_COTCN</name>
<feature type="transmembrane region" description="Helical" evidence="8">
    <location>
        <begin position="333"/>
        <end position="351"/>
    </location>
</feature>
<keyword evidence="2" id="KW-1003">Cell membrane</keyword>
<protein>
    <submittedName>
        <fullName evidence="9">Uncharacterized protein</fullName>
    </submittedName>
</protein>
<dbReference type="GO" id="GO:0005886">
    <property type="term" value="C:plasma membrane"/>
    <property type="evidence" value="ECO:0007669"/>
    <property type="project" value="UniProtKB-SubCell"/>
</dbReference>
<keyword evidence="5 8" id="KW-0472">Membrane</keyword>
<feature type="transmembrane region" description="Helical" evidence="8">
    <location>
        <begin position="571"/>
        <end position="597"/>
    </location>
</feature>
<dbReference type="Proteomes" id="UP000786811">
    <property type="component" value="Unassembled WGS sequence"/>
</dbReference>
<reference evidence="9" key="1">
    <citation type="submission" date="2021-04" db="EMBL/GenBank/DDBJ databases">
        <authorList>
            <person name="Chebbi M.A.C M."/>
        </authorList>
    </citation>
    <scope>NUCLEOTIDE SEQUENCE</scope>
</reference>
<evidence type="ECO:0000256" key="2">
    <source>
        <dbReference type="ARBA" id="ARBA00022475"/>
    </source>
</evidence>
<dbReference type="InterPro" id="IPR052192">
    <property type="entry name" value="Insect_Ionotropic_Sensory_Rcpt"/>
</dbReference>
<keyword evidence="10" id="KW-1185">Reference proteome</keyword>
<accession>A0A8J2EB45</accession>
<dbReference type="PANTHER" id="PTHR42643:SF24">
    <property type="entry name" value="IONOTROPIC RECEPTOR 60A"/>
    <property type="match status" value="1"/>
</dbReference>
<keyword evidence="4 8" id="KW-1133">Transmembrane helix</keyword>
<evidence type="ECO:0000256" key="1">
    <source>
        <dbReference type="ARBA" id="ARBA00004651"/>
    </source>
</evidence>
<keyword evidence="7" id="KW-0325">Glycoprotein</keyword>
<evidence type="ECO:0000313" key="10">
    <source>
        <dbReference type="Proteomes" id="UP000786811"/>
    </source>
</evidence>
<dbReference type="EMBL" id="CAJNRD030001114">
    <property type="protein sequence ID" value="CAG5074091.1"/>
    <property type="molecule type" value="Genomic_DNA"/>
</dbReference>
<evidence type="ECO:0000256" key="6">
    <source>
        <dbReference type="ARBA" id="ARBA00023170"/>
    </source>
</evidence>
<comment type="subcellular location">
    <subcellularLocation>
        <location evidence="1">Cell membrane</location>
        <topology evidence="1">Multi-pass membrane protein</topology>
    </subcellularLocation>
</comment>
<sequence length="609" mass="70863">MRLKIILCGLIAAIVGGNIIKINDSKQKDSSERLKRDARELVEMCLTNNSNPVVISNDLLPNDYNSAGAFNSWIIIDRKSNKQITGFLPAYPSYVISFKSIDNLKPVIDNLQRSKFWNIKSPFVIVGTESSCLNAGRILKFMWDRDLLSVYYLCNKKNSTTIITLNPYASYAPAPWKLVDKFSDNKNKIHLFRLQFTKGPEICKIITFDKTDRLEKAEIRFVALKSNNKQPVTWKKVRKNSGINIAHVSTLINATSTMKFIPPQNSIELLKKGYIKQLLNNTCDIYTTKMPIEATDYSHVNIIAYYHEHEFSIATKKTNFLTVISELTQDVRFVVGTIVLFVLFTILMFMINRDDLKLATLEMIRLVVGMGLKTSLSRLVMKIFLFYGFLYAFLIVPDFQGHLSAILSEPMGRDVETLKDLYENKFHVYYLNILKNDMINEQLWVSDEDKKYLYPLSAQEMMNCWKEVLKNPKKACIRQTNTFLGQAYNFPKLHVSKEPVFTKRFVHWARKNWPLEDKFDEAALKTSESGFDSTSVNKGFIEKFFKKRLTVRKRREESEDYEEFDFEELIFIYYFVGYCTAFAVIVLMIEIIFARYFRSLRQLFVQRGF</sequence>
<dbReference type="AlphaFoldDB" id="A0A8J2EB45"/>
<comment type="caution">
    <text evidence="9">The sequence shown here is derived from an EMBL/GenBank/DDBJ whole genome shotgun (WGS) entry which is preliminary data.</text>
</comment>
<keyword evidence="3 8" id="KW-0812">Transmembrane</keyword>